<dbReference type="InterPro" id="IPR031736">
    <property type="entry name" value="REXO1-like_dom"/>
</dbReference>
<dbReference type="CDD" id="cd06145">
    <property type="entry name" value="REX1_like"/>
    <property type="match status" value="1"/>
</dbReference>
<dbReference type="PANTHER" id="PTHR12801:SF115">
    <property type="entry name" value="FI18136P1-RELATED"/>
    <property type="match status" value="1"/>
</dbReference>
<feature type="domain" description="Exonuclease" evidence="8">
    <location>
        <begin position="811"/>
        <end position="972"/>
    </location>
</feature>
<protein>
    <recommendedName>
        <fullName evidence="8">Exonuclease domain-containing protein</fullName>
    </recommendedName>
</protein>
<dbReference type="AlphaFoldDB" id="A0A8S1HNY2"/>
<evidence type="ECO:0000256" key="2">
    <source>
        <dbReference type="ARBA" id="ARBA00006357"/>
    </source>
</evidence>
<dbReference type="Gene3D" id="3.30.420.10">
    <property type="entry name" value="Ribonuclease H-like superfamily/Ribonuclease H"/>
    <property type="match status" value="1"/>
</dbReference>
<dbReference type="InterPro" id="IPR047021">
    <property type="entry name" value="REXO1/3/4-like"/>
</dbReference>
<dbReference type="SUPFAM" id="SSF53098">
    <property type="entry name" value="Ribonuclease H-like"/>
    <property type="match status" value="1"/>
</dbReference>
<keyword evidence="5" id="KW-0269">Exonuclease</keyword>
<evidence type="ECO:0000256" key="1">
    <source>
        <dbReference type="ARBA" id="ARBA00004123"/>
    </source>
</evidence>
<keyword evidence="4" id="KW-0378">Hydrolase</keyword>
<dbReference type="SMART" id="SM00479">
    <property type="entry name" value="EXOIII"/>
    <property type="match status" value="1"/>
</dbReference>
<feature type="compositionally biased region" description="Basic and acidic residues" evidence="7">
    <location>
        <begin position="274"/>
        <end position="296"/>
    </location>
</feature>
<feature type="region of interest" description="Disordered" evidence="7">
    <location>
        <begin position="40"/>
        <end position="71"/>
    </location>
</feature>
<dbReference type="Proteomes" id="UP000835052">
    <property type="component" value="Unassembled WGS sequence"/>
</dbReference>
<keyword evidence="6" id="KW-0539">Nucleus</keyword>
<evidence type="ECO:0000313" key="9">
    <source>
        <dbReference type="EMBL" id="CAD6197694.1"/>
    </source>
</evidence>
<evidence type="ECO:0000256" key="3">
    <source>
        <dbReference type="ARBA" id="ARBA00022722"/>
    </source>
</evidence>
<sequence>MYYNNFNPVTTPMMNPSIYEPIDPLEAAVRGIVPLGVRTSTDGGNGYSAAAEPTASTSEGEARSPAPRQSTVETIRSLPLPKTVSKLPEANSREEYLRENIQQLVNIDKLIHKLHNQREEIIKKAAENVLGTDSQRVMIIKKEVAEESGSSAPQSFASMLNSKPSTGELPKNSEKAKKKSIKCEPIYEEYIPTRETGSVEDMRKEMGDVVNAEKDRIRQKASEKVSVRSSGSVDQISDTEKEKRLKKNKVKSEVHPAEDQYMEYVPQPISKRARSPDMKPEKSALLSRKKEDQLDGKRKKKKKSIDLIDLCDDDSPLRNLVPDEQWYGKQEPSSRHKTPVAPCKPVRKFEFDSDIAGDVAPVYTPNPIVPPQKKKEKVFRSTSKPHYFDDDDARPAKVDRKRKSPQSEDAPAKIKIPKENGAASSSSSHSSLSTSSSRRIAHEAPTPIPVYRSEILKPRKMIPTLNEQLNRTMQAATKKPAEPPQKIQKKPPTQEQLYGVSQNRIGSTSKGEQRVARTFQPVSLKSIKKEPEDSPRTKVAKAAKEAPPGLLDPMNSKVPMTVRMPYLKKIFEHCVKNDVPNPAARAQKEEKEVVDKVKNRLGYPAAVVAAINKIRKEVNGDDVLYVAKNAVSHDQVLAGRHYGNVSVGIRNKRITSVSVEKMSDQELLNIISTFTVSMDALKENGYPMQDSELPNKAIIAATEYDKNKKPWVTESDLLRTCSRCNQEFRLPEDGVVVKRPEICRYHTRGVSVQGKRQTFSKSHACCGMELNLAPGCKFASHHVFDSISVNELNKFYATPRPSGANDPRSSKVYALDCEMVYTMAGPALARLSVVDLRGKHVLDVKVRPQSELIDANTEFSGLHEKDVISAPDTMQSCREKFFRLVNAETILVGHSLESDLKALRMMHNRIVDTALLFPNTRNGKKMSLRYLSSEHLQRFIQQDVADMEGHDSFEDAKTCMDLVFFKIRNPVTAS</sequence>
<dbReference type="Pfam" id="PF15870">
    <property type="entry name" value="EloA-BP1"/>
    <property type="match status" value="1"/>
</dbReference>
<dbReference type="GO" id="GO:0010629">
    <property type="term" value="P:negative regulation of gene expression"/>
    <property type="evidence" value="ECO:0007669"/>
    <property type="project" value="UniProtKB-ARBA"/>
</dbReference>
<dbReference type="PANTHER" id="PTHR12801">
    <property type="entry name" value="RNA EXONUCLEASE REXO1 / RECO3 FAMILY MEMBER-RELATED"/>
    <property type="match status" value="1"/>
</dbReference>
<keyword evidence="10" id="KW-1185">Reference proteome</keyword>
<feature type="compositionally biased region" description="Low complexity" evidence="7">
    <location>
        <begin position="48"/>
        <end position="59"/>
    </location>
</feature>
<feature type="region of interest" description="Disordered" evidence="7">
    <location>
        <begin position="148"/>
        <end position="177"/>
    </location>
</feature>
<organism evidence="9 10">
    <name type="scientific">Caenorhabditis auriculariae</name>
    <dbReference type="NCBI Taxonomy" id="2777116"/>
    <lineage>
        <taxon>Eukaryota</taxon>
        <taxon>Metazoa</taxon>
        <taxon>Ecdysozoa</taxon>
        <taxon>Nematoda</taxon>
        <taxon>Chromadorea</taxon>
        <taxon>Rhabditida</taxon>
        <taxon>Rhabditina</taxon>
        <taxon>Rhabditomorpha</taxon>
        <taxon>Rhabditoidea</taxon>
        <taxon>Rhabditidae</taxon>
        <taxon>Peloderinae</taxon>
        <taxon>Caenorhabditis</taxon>
    </lineage>
</organism>
<dbReference type="GO" id="GO:0003676">
    <property type="term" value="F:nucleic acid binding"/>
    <property type="evidence" value="ECO:0007669"/>
    <property type="project" value="InterPro"/>
</dbReference>
<evidence type="ECO:0000259" key="8">
    <source>
        <dbReference type="SMART" id="SM00479"/>
    </source>
</evidence>
<dbReference type="OrthoDB" id="206335at2759"/>
<evidence type="ECO:0000313" key="10">
    <source>
        <dbReference type="Proteomes" id="UP000835052"/>
    </source>
</evidence>
<name>A0A8S1HNY2_9PELO</name>
<proteinExistence type="inferred from homology"/>
<dbReference type="EMBL" id="CAJGYM010000102">
    <property type="protein sequence ID" value="CAD6197694.1"/>
    <property type="molecule type" value="Genomic_DNA"/>
</dbReference>
<dbReference type="FunFam" id="3.30.420.10:FF:000031">
    <property type="entry name" value="RNA exonuclease 1"/>
    <property type="match status" value="1"/>
</dbReference>
<evidence type="ECO:0000256" key="4">
    <source>
        <dbReference type="ARBA" id="ARBA00022801"/>
    </source>
</evidence>
<dbReference type="GO" id="GO:0004527">
    <property type="term" value="F:exonuclease activity"/>
    <property type="evidence" value="ECO:0007669"/>
    <property type="project" value="UniProtKB-KW"/>
</dbReference>
<comment type="subcellular location">
    <subcellularLocation>
        <location evidence="1">Nucleus</location>
    </subcellularLocation>
</comment>
<dbReference type="InterPro" id="IPR013520">
    <property type="entry name" value="Ribonucl_H"/>
</dbReference>
<keyword evidence="3" id="KW-0540">Nuclease</keyword>
<feature type="compositionally biased region" description="Polar residues" evidence="7">
    <location>
        <begin position="465"/>
        <end position="475"/>
    </location>
</feature>
<accession>A0A8S1HNY2</accession>
<feature type="compositionally biased region" description="Low complexity" evidence="7">
    <location>
        <begin position="484"/>
        <end position="496"/>
    </location>
</feature>
<comment type="caution">
    <text evidence="9">The sequence shown here is derived from an EMBL/GenBank/DDBJ whole genome shotgun (WGS) entry which is preliminary data.</text>
</comment>
<dbReference type="GO" id="GO:0005634">
    <property type="term" value="C:nucleus"/>
    <property type="evidence" value="ECO:0007669"/>
    <property type="project" value="UniProtKB-SubCell"/>
</dbReference>
<reference evidence="9" key="1">
    <citation type="submission" date="2020-10" db="EMBL/GenBank/DDBJ databases">
        <authorList>
            <person name="Kikuchi T."/>
        </authorList>
    </citation>
    <scope>NUCLEOTIDE SEQUENCE</scope>
    <source>
        <strain evidence="9">NKZ352</strain>
    </source>
</reference>
<comment type="similarity">
    <text evidence="2">Belongs to the REXO1/REXO3 family.</text>
</comment>
<dbReference type="InterPro" id="IPR034922">
    <property type="entry name" value="REX1-like_exo"/>
</dbReference>
<feature type="compositionally biased region" description="Low complexity" evidence="7">
    <location>
        <begin position="424"/>
        <end position="437"/>
    </location>
</feature>
<dbReference type="InterPro" id="IPR012337">
    <property type="entry name" value="RNaseH-like_sf"/>
</dbReference>
<feature type="compositionally biased region" description="Polar residues" evidence="7">
    <location>
        <begin position="148"/>
        <end position="165"/>
    </location>
</feature>
<evidence type="ECO:0000256" key="7">
    <source>
        <dbReference type="SAM" id="MobiDB-lite"/>
    </source>
</evidence>
<feature type="compositionally biased region" description="Polar residues" evidence="7">
    <location>
        <begin position="227"/>
        <end position="236"/>
    </location>
</feature>
<feature type="region of interest" description="Disordered" evidence="7">
    <location>
        <begin position="211"/>
        <end position="499"/>
    </location>
</feature>
<gene>
    <name evidence="9" type="ORF">CAUJ_LOCUS13603</name>
</gene>
<dbReference type="InterPro" id="IPR036397">
    <property type="entry name" value="RNaseH_sf"/>
</dbReference>
<evidence type="ECO:0000256" key="6">
    <source>
        <dbReference type="ARBA" id="ARBA00023242"/>
    </source>
</evidence>
<evidence type="ECO:0000256" key="5">
    <source>
        <dbReference type="ARBA" id="ARBA00022839"/>
    </source>
</evidence>
<feature type="compositionally biased region" description="Basic and acidic residues" evidence="7">
    <location>
        <begin position="211"/>
        <end position="226"/>
    </location>
</feature>
<feature type="region of interest" description="Disordered" evidence="7">
    <location>
        <begin position="529"/>
        <end position="556"/>
    </location>
</feature>